<proteinExistence type="inferred from homology"/>
<keyword evidence="7" id="KW-0975">Bacterial flagellum</keyword>
<dbReference type="GO" id="GO:0009425">
    <property type="term" value="C:bacterial-type flagellum basal body"/>
    <property type="evidence" value="ECO:0007669"/>
    <property type="project" value="UniProtKB-SubCell"/>
</dbReference>
<dbReference type="PANTHER" id="PTHR38766">
    <property type="entry name" value="FLAGELLAR PROTEIN FLIO"/>
    <property type="match status" value="1"/>
</dbReference>
<dbReference type="AlphaFoldDB" id="A0A068SS92"/>
<evidence type="ECO:0000256" key="9">
    <source>
        <dbReference type="SAM" id="MobiDB-lite"/>
    </source>
</evidence>
<dbReference type="HOGENOM" id="CLU_069337_0_0_5"/>
<protein>
    <recommendedName>
        <fullName evidence="13">Flagellar biosynthesis protein FliO</fullName>
    </recommendedName>
</protein>
<dbReference type="GeneID" id="24257517"/>
<dbReference type="GO" id="GO:0044781">
    <property type="term" value="P:bacterial-type flagellum organization"/>
    <property type="evidence" value="ECO:0007669"/>
    <property type="project" value="InterPro"/>
</dbReference>
<dbReference type="Proteomes" id="UP000028181">
    <property type="component" value="Chromosome I"/>
</dbReference>
<accession>A0A068SS92</accession>
<evidence type="ECO:0000313" key="11">
    <source>
        <dbReference type="EMBL" id="CDN47895.1"/>
    </source>
</evidence>
<evidence type="ECO:0008006" key="13">
    <source>
        <dbReference type="Google" id="ProtNLM"/>
    </source>
</evidence>
<feature type="compositionally biased region" description="Low complexity" evidence="9">
    <location>
        <begin position="324"/>
        <end position="337"/>
    </location>
</feature>
<evidence type="ECO:0000256" key="5">
    <source>
        <dbReference type="ARBA" id="ARBA00022989"/>
    </source>
</evidence>
<evidence type="ECO:0000313" key="12">
    <source>
        <dbReference type="Proteomes" id="UP000028181"/>
    </source>
</evidence>
<dbReference type="PANTHER" id="PTHR38766:SF1">
    <property type="entry name" value="FLAGELLAR PROTEIN FLIO"/>
    <property type="match status" value="1"/>
</dbReference>
<evidence type="ECO:0000256" key="6">
    <source>
        <dbReference type="ARBA" id="ARBA00023136"/>
    </source>
</evidence>
<feature type="compositionally biased region" description="Low complexity" evidence="9">
    <location>
        <begin position="197"/>
        <end position="220"/>
    </location>
</feature>
<keyword evidence="3" id="KW-1003">Cell membrane</keyword>
<feature type="transmembrane region" description="Helical" evidence="10">
    <location>
        <begin position="12"/>
        <end position="33"/>
    </location>
</feature>
<evidence type="ECO:0000256" key="8">
    <source>
        <dbReference type="ARBA" id="ARBA00037937"/>
    </source>
</evidence>
<feature type="compositionally biased region" description="Pro residues" evidence="9">
    <location>
        <begin position="136"/>
        <end position="146"/>
    </location>
</feature>
<keyword evidence="5 10" id="KW-1133">Transmembrane helix</keyword>
<reference evidence="12" key="1">
    <citation type="journal article" date="2014" name="BMC Genomics">
        <title>Genome sequencing of two Neorhizobium galegae strains reveals a noeT gene responsible for the unusual acetylation of the nodulation factors.</title>
        <authorList>
            <person name="Osterman J."/>
            <person name="Marsh J."/>
            <person name="Laine P.K."/>
            <person name="Zeng Z."/>
            <person name="Alatalo E."/>
            <person name="Sullivan J.T."/>
            <person name="Young J.P."/>
            <person name="Thomas-Oates J."/>
            <person name="Paulin L."/>
            <person name="Lindstrom K."/>
        </authorList>
    </citation>
    <scope>NUCLEOTIDE SEQUENCE [LARGE SCALE GENOMIC DNA]</scope>
    <source>
        <strain evidence="12">HAMBI 540</strain>
    </source>
</reference>
<dbReference type="InterPro" id="IPR022781">
    <property type="entry name" value="Flagellar_biosynth_FliO"/>
</dbReference>
<comment type="subcellular location">
    <subcellularLocation>
        <location evidence="1">Bacterial flagellum basal body</location>
    </subcellularLocation>
    <subcellularLocation>
        <location evidence="2">Cell membrane</location>
    </subcellularLocation>
</comment>
<dbReference type="InterPro" id="IPR052205">
    <property type="entry name" value="FliO/MopB"/>
</dbReference>
<dbReference type="KEGG" id="ngg:RG540_CH17230"/>
<feature type="compositionally biased region" description="Low complexity" evidence="9">
    <location>
        <begin position="167"/>
        <end position="178"/>
    </location>
</feature>
<evidence type="ECO:0000256" key="2">
    <source>
        <dbReference type="ARBA" id="ARBA00004236"/>
    </source>
</evidence>
<evidence type="ECO:0000256" key="3">
    <source>
        <dbReference type="ARBA" id="ARBA00022475"/>
    </source>
</evidence>
<evidence type="ECO:0000256" key="10">
    <source>
        <dbReference type="SAM" id="Phobius"/>
    </source>
</evidence>
<keyword evidence="12" id="KW-1185">Reference proteome</keyword>
<keyword evidence="4 10" id="KW-0812">Transmembrane</keyword>
<name>A0A068SS92_NEOGA</name>
<dbReference type="OrthoDB" id="8456606at2"/>
<dbReference type="Pfam" id="PF04347">
    <property type="entry name" value="FliO"/>
    <property type="match status" value="1"/>
</dbReference>
<dbReference type="eggNOG" id="COG3115">
    <property type="taxonomic scope" value="Bacteria"/>
</dbReference>
<gene>
    <name evidence="11" type="ORF">RG540_CH17230</name>
</gene>
<evidence type="ECO:0000256" key="1">
    <source>
        <dbReference type="ARBA" id="ARBA00004117"/>
    </source>
</evidence>
<dbReference type="GO" id="GO:0005886">
    <property type="term" value="C:plasma membrane"/>
    <property type="evidence" value="ECO:0007669"/>
    <property type="project" value="UniProtKB-SubCell"/>
</dbReference>
<organism evidence="11 12">
    <name type="scientific">Neorhizobium galegae bv. orientalis str. HAMBI 540</name>
    <dbReference type="NCBI Taxonomy" id="1028800"/>
    <lineage>
        <taxon>Bacteria</taxon>
        <taxon>Pseudomonadati</taxon>
        <taxon>Pseudomonadota</taxon>
        <taxon>Alphaproteobacteria</taxon>
        <taxon>Hyphomicrobiales</taxon>
        <taxon>Rhizobiaceae</taxon>
        <taxon>Rhizobium/Agrobacterium group</taxon>
        <taxon>Neorhizobium</taxon>
    </lineage>
</organism>
<comment type="similarity">
    <text evidence="8">Belongs to the FliO/MopB family.</text>
</comment>
<evidence type="ECO:0000256" key="7">
    <source>
        <dbReference type="ARBA" id="ARBA00023143"/>
    </source>
</evidence>
<sequence length="369" mass="38255">MLDDLMGAYGGRLVIAVVGVGIGLVVLIGALWLMRGRAGPSPFVRGGKNRQPRLQVLDAAAVDARRRLVLIRRDGVEHLIMIGGPTDIVIESGISTAAPAMPATPASAANRFQPLDMTAPVQAAPAMEARLAPVAEPRPAPIPRPAAPEARIEPARESVVPPREAPRAAAPLAATAAPVTGPMPMSGTLAPRPAPPVMANNAAAAEPAAAPRIEPPARQAPEVKSEQLRPIAALAAAAAAPPPSPAPAPAPVQVPAYDDAADVLDAARERVFQEAPEPRVVPVSAAIVPPALQSAADKPKQLGSDFERILEEEMANNLASRESVVIPQPNRQIQPRNPGVPPVTGATPEPSLQSEVARIFGEMSVTRDK</sequence>
<dbReference type="RefSeq" id="WP_038586669.1">
    <property type="nucleotide sequence ID" value="NZ_HG938353.1"/>
</dbReference>
<dbReference type="EMBL" id="HG938353">
    <property type="protein sequence ID" value="CDN47895.1"/>
    <property type="molecule type" value="Genomic_DNA"/>
</dbReference>
<feature type="region of interest" description="Disordered" evidence="9">
    <location>
        <begin position="134"/>
        <end position="222"/>
    </location>
</feature>
<evidence type="ECO:0000256" key="4">
    <source>
        <dbReference type="ARBA" id="ARBA00022692"/>
    </source>
</evidence>
<keyword evidence="6 10" id="KW-0472">Membrane</keyword>
<feature type="region of interest" description="Disordered" evidence="9">
    <location>
        <begin position="321"/>
        <end position="353"/>
    </location>
</feature>
<dbReference type="PATRIC" id="fig|1028800.3.peg.1735"/>